<evidence type="ECO:0000256" key="4">
    <source>
        <dbReference type="ARBA" id="ARBA00023136"/>
    </source>
</evidence>
<dbReference type="SUPFAM" id="SSF51206">
    <property type="entry name" value="cAMP-binding domain-like"/>
    <property type="match status" value="1"/>
</dbReference>
<feature type="transmembrane region" description="Helical" evidence="5">
    <location>
        <begin position="212"/>
        <end position="231"/>
    </location>
</feature>
<feature type="transmembrane region" description="Helical" evidence="5">
    <location>
        <begin position="406"/>
        <end position="428"/>
    </location>
</feature>
<dbReference type="Pfam" id="PF00939">
    <property type="entry name" value="Na_sulph_symp"/>
    <property type="match status" value="1"/>
</dbReference>
<dbReference type="GO" id="GO:0022857">
    <property type="term" value="F:transmembrane transporter activity"/>
    <property type="evidence" value="ECO:0007669"/>
    <property type="project" value="InterPro"/>
</dbReference>
<reference evidence="7 8" key="1">
    <citation type="submission" date="2019-07" db="EMBL/GenBank/DDBJ databases">
        <title>Complete genome sequence of Comamonas sp. NLF 7-7 isolated from livestock.</title>
        <authorList>
            <person name="Kim D.H."/>
            <person name="Kim J.G."/>
        </authorList>
    </citation>
    <scope>NUCLEOTIDE SEQUENCE [LARGE SCALE GENOMIC DNA]</scope>
    <source>
        <strain evidence="7 8">NLF 7-7</strain>
    </source>
</reference>
<organism evidence="7 8">
    <name type="scientific">Comamonas flocculans</name>
    <dbReference type="NCBI Taxonomy" id="2597701"/>
    <lineage>
        <taxon>Bacteria</taxon>
        <taxon>Pseudomonadati</taxon>
        <taxon>Pseudomonadota</taxon>
        <taxon>Betaproteobacteria</taxon>
        <taxon>Burkholderiales</taxon>
        <taxon>Comamonadaceae</taxon>
        <taxon>Comamonas</taxon>
    </lineage>
</organism>
<evidence type="ECO:0000256" key="5">
    <source>
        <dbReference type="SAM" id="Phobius"/>
    </source>
</evidence>
<feature type="transmembrane region" description="Helical" evidence="5">
    <location>
        <begin position="508"/>
        <end position="526"/>
    </location>
</feature>
<evidence type="ECO:0000256" key="3">
    <source>
        <dbReference type="ARBA" id="ARBA00022989"/>
    </source>
</evidence>
<dbReference type="PANTHER" id="PTHR24567:SF74">
    <property type="entry name" value="HTH-TYPE TRANSCRIPTIONAL REGULATOR ARCR"/>
    <property type="match status" value="1"/>
</dbReference>
<keyword evidence="2 5" id="KW-0812">Transmembrane</keyword>
<dbReference type="Gene3D" id="2.60.120.10">
    <property type="entry name" value="Jelly Rolls"/>
    <property type="match status" value="1"/>
</dbReference>
<feature type="transmembrane region" description="Helical" evidence="5">
    <location>
        <begin position="363"/>
        <end position="385"/>
    </location>
</feature>
<evidence type="ECO:0000256" key="2">
    <source>
        <dbReference type="ARBA" id="ARBA00022692"/>
    </source>
</evidence>
<proteinExistence type="predicted"/>
<dbReference type="AlphaFoldDB" id="A0A5B8RRY1"/>
<feature type="transmembrane region" description="Helical" evidence="5">
    <location>
        <begin position="188"/>
        <end position="206"/>
    </location>
</feature>
<name>A0A5B8RRY1_9BURK</name>
<feature type="transmembrane region" description="Helical" evidence="5">
    <location>
        <begin position="469"/>
        <end position="488"/>
    </location>
</feature>
<feature type="transmembrane region" description="Helical" evidence="5">
    <location>
        <begin position="279"/>
        <end position="300"/>
    </location>
</feature>
<feature type="transmembrane region" description="Helical" evidence="5">
    <location>
        <begin position="238"/>
        <end position="259"/>
    </location>
</feature>
<dbReference type="GO" id="GO:0005829">
    <property type="term" value="C:cytosol"/>
    <property type="evidence" value="ECO:0007669"/>
    <property type="project" value="TreeGrafter"/>
</dbReference>
<sequence length="619" mass="66977">MPADTAALLRAHPLFARCSRLDHARLLAAATACQFKAGERLFEAGAPSEHYYWITAGTAKLSSTRSQTAGPGDGLGAEAFADGTASDNRYLASATALTDVSALRLERGALRTLLASRPQLKSAALAELARSLGELAPPAPAAPTAGAGGALADAPLPWKALLGWLATMLLSPLAWWMGQRAGLTPQAAVYLGLFTMAALMWLFALVDEYIPPLIAVVAMLFIELVPARVALHGFYSRTFILLLGVYAVSAVVVASGLAYRLMLWTLLRLPDTPFWHRSALTFFGMVLSIVMPSSNARLALMLPLYKEMDASLGARNHSPEASALVVATFTGATLFSPLLLTAKSSNLAAFAMLPAQVRLNFQGITWLLGAAVVALGFMLVHFFVMRRAWQPGQRTALPLARIRTQLATLGPLQPAEWAAALAFTTFVLGAALPQWHQSQAAWLAGLVLVALMVLGLLDKSGFQSKIDWPTIFFLLCLDGFTDAIGYLQLDKAMLQVLMPLLGWIHGDLVWFTLLALFVTVALRLALPTTAGMVLAATLLLPIGLANGIHPWIVVFLTSLFSDIWFMPHQQSSFAQLQGAGMRQRCDEGLFFRYAWWLNGVRVLLAFASIPWWRWLGLDG</sequence>
<dbReference type="Pfam" id="PF00027">
    <property type="entry name" value="cNMP_binding"/>
    <property type="match status" value="1"/>
</dbReference>
<dbReference type="InterPro" id="IPR050397">
    <property type="entry name" value="Env_Response_Regulators"/>
</dbReference>
<feature type="transmembrane region" description="Helical" evidence="5">
    <location>
        <begin position="593"/>
        <end position="612"/>
    </location>
</feature>
<dbReference type="InterPro" id="IPR000595">
    <property type="entry name" value="cNMP-bd_dom"/>
</dbReference>
<evidence type="ECO:0000313" key="7">
    <source>
        <dbReference type="EMBL" id="QEA12409.1"/>
    </source>
</evidence>
<dbReference type="KEGG" id="cof:FOZ74_04815"/>
<comment type="subcellular location">
    <subcellularLocation>
        <location evidence="1">Membrane</location>
        <topology evidence="1">Multi-pass membrane protein</topology>
    </subcellularLocation>
</comment>
<accession>A0A5B8RRY1</accession>
<feature type="transmembrane region" description="Helical" evidence="5">
    <location>
        <begin position="321"/>
        <end position="343"/>
    </location>
</feature>
<gene>
    <name evidence="7" type="ORF">FOZ74_04815</name>
</gene>
<feature type="transmembrane region" description="Helical" evidence="5">
    <location>
        <begin position="440"/>
        <end position="457"/>
    </location>
</feature>
<dbReference type="SMART" id="SM00100">
    <property type="entry name" value="cNMP"/>
    <property type="match status" value="1"/>
</dbReference>
<evidence type="ECO:0000259" key="6">
    <source>
        <dbReference type="PROSITE" id="PS50042"/>
    </source>
</evidence>
<feature type="domain" description="Cyclic nucleotide-binding" evidence="6">
    <location>
        <begin position="14"/>
        <end position="131"/>
    </location>
</feature>
<evidence type="ECO:0000313" key="8">
    <source>
        <dbReference type="Proteomes" id="UP000321199"/>
    </source>
</evidence>
<feature type="transmembrane region" description="Helical" evidence="5">
    <location>
        <begin position="538"/>
        <end position="560"/>
    </location>
</feature>
<keyword evidence="4 5" id="KW-0472">Membrane</keyword>
<dbReference type="PANTHER" id="PTHR24567">
    <property type="entry name" value="CRP FAMILY TRANSCRIPTIONAL REGULATORY PROTEIN"/>
    <property type="match status" value="1"/>
</dbReference>
<dbReference type="RefSeq" id="WP_146912005.1">
    <property type="nucleotide sequence ID" value="NZ_CP042344.1"/>
</dbReference>
<dbReference type="PROSITE" id="PS50042">
    <property type="entry name" value="CNMP_BINDING_3"/>
    <property type="match status" value="1"/>
</dbReference>
<dbReference type="InterPro" id="IPR018490">
    <property type="entry name" value="cNMP-bd_dom_sf"/>
</dbReference>
<protein>
    <submittedName>
        <fullName evidence="7">Cyclic nucleotide-binding domain-containing protein</fullName>
    </submittedName>
</protein>
<dbReference type="InterPro" id="IPR014710">
    <property type="entry name" value="RmlC-like_jellyroll"/>
</dbReference>
<dbReference type="GO" id="GO:0003700">
    <property type="term" value="F:DNA-binding transcription factor activity"/>
    <property type="evidence" value="ECO:0007669"/>
    <property type="project" value="TreeGrafter"/>
</dbReference>
<dbReference type="OrthoDB" id="8740737at2"/>
<evidence type="ECO:0000256" key="1">
    <source>
        <dbReference type="ARBA" id="ARBA00004141"/>
    </source>
</evidence>
<dbReference type="Proteomes" id="UP000321199">
    <property type="component" value="Chromosome"/>
</dbReference>
<dbReference type="GO" id="GO:0016020">
    <property type="term" value="C:membrane"/>
    <property type="evidence" value="ECO:0007669"/>
    <property type="project" value="UniProtKB-SubCell"/>
</dbReference>
<dbReference type="EMBL" id="CP042344">
    <property type="protein sequence ID" value="QEA12409.1"/>
    <property type="molecule type" value="Genomic_DNA"/>
</dbReference>
<dbReference type="CDD" id="cd00038">
    <property type="entry name" value="CAP_ED"/>
    <property type="match status" value="1"/>
</dbReference>
<keyword evidence="3 5" id="KW-1133">Transmembrane helix</keyword>
<dbReference type="InterPro" id="IPR001898">
    <property type="entry name" value="SLC13A/DASS"/>
</dbReference>
<keyword evidence="8" id="KW-1185">Reference proteome</keyword>